<proteinExistence type="inferred from homology"/>
<dbReference type="RefSeq" id="WP_344417467.1">
    <property type="nucleotide sequence ID" value="NZ_BAAANN010000009.1"/>
</dbReference>
<dbReference type="Proteomes" id="UP001501116">
    <property type="component" value="Unassembled WGS sequence"/>
</dbReference>
<evidence type="ECO:0000313" key="3">
    <source>
        <dbReference type="Proteomes" id="UP001501116"/>
    </source>
</evidence>
<evidence type="ECO:0000313" key="2">
    <source>
        <dbReference type="EMBL" id="GAA1955976.1"/>
    </source>
</evidence>
<dbReference type="InterPro" id="IPR000600">
    <property type="entry name" value="ROK"/>
</dbReference>
<dbReference type="InterPro" id="IPR049874">
    <property type="entry name" value="ROK_cs"/>
</dbReference>
<organism evidence="2 3">
    <name type="scientific">Amycolatopsis minnesotensis</name>
    <dbReference type="NCBI Taxonomy" id="337894"/>
    <lineage>
        <taxon>Bacteria</taxon>
        <taxon>Bacillati</taxon>
        <taxon>Actinomycetota</taxon>
        <taxon>Actinomycetes</taxon>
        <taxon>Pseudonocardiales</taxon>
        <taxon>Pseudonocardiaceae</taxon>
        <taxon>Amycolatopsis</taxon>
    </lineage>
</organism>
<dbReference type="EMBL" id="BAAANN010000009">
    <property type="protein sequence ID" value="GAA1955976.1"/>
    <property type="molecule type" value="Genomic_DNA"/>
</dbReference>
<dbReference type="SUPFAM" id="SSF53067">
    <property type="entry name" value="Actin-like ATPase domain"/>
    <property type="match status" value="1"/>
</dbReference>
<dbReference type="PROSITE" id="PS01125">
    <property type="entry name" value="ROK"/>
    <property type="match status" value="1"/>
</dbReference>
<name>A0ABN2QPR8_9PSEU</name>
<dbReference type="PANTHER" id="PTHR18964:SF169">
    <property type="entry name" value="N-ACETYLMANNOSAMINE KINASE"/>
    <property type="match status" value="1"/>
</dbReference>
<keyword evidence="3" id="KW-1185">Reference proteome</keyword>
<protein>
    <submittedName>
        <fullName evidence="2">ROK family protein</fullName>
    </submittedName>
</protein>
<dbReference type="Gene3D" id="3.30.420.40">
    <property type="match status" value="2"/>
</dbReference>
<reference evidence="2 3" key="1">
    <citation type="journal article" date="2019" name="Int. J. Syst. Evol. Microbiol.">
        <title>The Global Catalogue of Microorganisms (GCM) 10K type strain sequencing project: providing services to taxonomists for standard genome sequencing and annotation.</title>
        <authorList>
            <consortium name="The Broad Institute Genomics Platform"/>
            <consortium name="The Broad Institute Genome Sequencing Center for Infectious Disease"/>
            <person name="Wu L."/>
            <person name="Ma J."/>
        </authorList>
    </citation>
    <scope>NUCLEOTIDE SEQUENCE [LARGE SCALE GENOMIC DNA]</scope>
    <source>
        <strain evidence="2 3">JCM 14545</strain>
    </source>
</reference>
<evidence type="ECO:0000256" key="1">
    <source>
        <dbReference type="ARBA" id="ARBA00006479"/>
    </source>
</evidence>
<dbReference type="PANTHER" id="PTHR18964">
    <property type="entry name" value="ROK (REPRESSOR, ORF, KINASE) FAMILY"/>
    <property type="match status" value="1"/>
</dbReference>
<dbReference type="InterPro" id="IPR043129">
    <property type="entry name" value="ATPase_NBD"/>
</dbReference>
<dbReference type="Pfam" id="PF00480">
    <property type="entry name" value="ROK"/>
    <property type="match status" value="1"/>
</dbReference>
<comment type="caution">
    <text evidence="2">The sequence shown here is derived from an EMBL/GenBank/DDBJ whole genome shotgun (WGS) entry which is preliminary data.</text>
</comment>
<gene>
    <name evidence="2" type="ORF">GCM10009754_27240</name>
</gene>
<comment type="similarity">
    <text evidence="1">Belongs to the ROK (NagC/XylR) family.</text>
</comment>
<accession>A0ABN2QPR8</accession>
<sequence length="297" mass="29193">MSWLGVDIGGTKAQAVVVDDELRVLTARRVSSGASSGADRMIGTALDLIGELLAEFPGVLGVGVGAAGVIDPSSGIVTAASGTFPQWQGKSPAKLLENALGRRVVVENDVNAFLRGEVSAGAALGAEHVIGITVGTGIGGALLSGGALLHGAHGGAGEIGHTPGFGAELCTCGARGHLESVAAGPSIARRFAARDGRALGPAEIAELARHGHPTAREVYADAGAALGQAIATAATLLDCRSVVIGGGVAAAWDLIEAPCRAVVDSSVLASNRGLSIETARLGALAVAVGAAALARSA</sequence>